<accession>A0A9Q4C6W8</accession>
<feature type="binding site" evidence="6">
    <location>
        <position position="21"/>
    </location>
    <ligand>
        <name>Zn(2+)</name>
        <dbReference type="ChEBI" id="CHEBI:29105"/>
    </ligand>
</feature>
<dbReference type="Pfam" id="PF01599">
    <property type="entry name" value="Ribosomal_S27"/>
    <property type="match status" value="1"/>
</dbReference>
<keyword evidence="1 6" id="KW-0479">Metal-binding</keyword>
<feature type="domain" description="Small ribosomal subunit protein eS31" evidence="7">
    <location>
        <begin position="3"/>
        <end position="44"/>
    </location>
</feature>
<evidence type="ECO:0000256" key="3">
    <source>
        <dbReference type="ARBA" id="ARBA00022833"/>
    </source>
</evidence>
<organism evidence="8 9">
    <name type="scientific">Halorutilus salinus</name>
    <dbReference type="NCBI Taxonomy" id="2487751"/>
    <lineage>
        <taxon>Archaea</taxon>
        <taxon>Methanobacteriati</taxon>
        <taxon>Methanobacteriota</taxon>
        <taxon>Stenosarchaea group</taxon>
        <taxon>Halobacteria</taxon>
        <taxon>Halorutilales</taxon>
        <taxon>Halorutilaceae</taxon>
        <taxon>Halorutilus</taxon>
    </lineage>
</organism>
<keyword evidence="4 6" id="KW-0689">Ribosomal protein</keyword>
<evidence type="ECO:0000313" key="9">
    <source>
        <dbReference type="Proteomes" id="UP001149411"/>
    </source>
</evidence>
<comment type="cofactor">
    <cofactor evidence="6">
        <name>Zn(2+)</name>
        <dbReference type="ChEBI" id="CHEBI:29105"/>
    </cofactor>
    <text evidence="6">Binds 1 zinc ion per subunit.</text>
</comment>
<evidence type="ECO:0000256" key="1">
    <source>
        <dbReference type="ARBA" id="ARBA00022723"/>
    </source>
</evidence>
<comment type="caution">
    <text evidence="8">The sequence shown here is derived from an EMBL/GenBank/DDBJ whole genome shotgun (WGS) entry which is preliminary data.</text>
</comment>
<dbReference type="Gene3D" id="6.20.50.180">
    <property type="match status" value="1"/>
</dbReference>
<evidence type="ECO:0000259" key="7">
    <source>
        <dbReference type="SMART" id="SM01402"/>
    </source>
</evidence>
<evidence type="ECO:0000256" key="4">
    <source>
        <dbReference type="ARBA" id="ARBA00022980"/>
    </source>
</evidence>
<feature type="binding site" evidence="6">
    <location>
        <position position="24"/>
    </location>
    <ligand>
        <name>Zn(2+)</name>
        <dbReference type="ChEBI" id="CHEBI:29105"/>
    </ligand>
</feature>
<protein>
    <recommendedName>
        <fullName evidence="6">Small ribosomal subunit protein eS31</fullName>
    </recommendedName>
</protein>
<keyword evidence="9" id="KW-1185">Reference proteome</keyword>
<reference evidence="8" key="1">
    <citation type="submission" date="2022-09" db="EMBL/GenBank/DDBJ databases">
        <title>Haloadaptaus new haloarchaeum isolated from saline soil.</title>
        <authorList>
            <person name="Duran-Viseras A."/>
            <person name="Sanchez-Porro C."/>
            <person name="Ventosa A."/>
        </authorList>
    </citation>
    <scope>NUCLEOTIDE SEQUENCE</scope>
    <source>
        <strain evidence="8">F3-133</strain>
    </source>
</reference>
<dbReference type="AlphaFoldDB" id="A0A9Q4C6W8"/>
<dbReference type="GO" id="GO:0006412">
    <property type="term" value="P:translation"/>
    <property type="evidence" value="ECO:0007669"/>
    <property type="project" value="UniProtKB-UniRule"/>
</dbReference>
<dbReference type="InterPro" id="IPR011332">
    <property type="entry name" value="Ribosomal_zn-bd"/>
</dbReference>
<keyword evidence="5 6" id="KW-0687">Ribonucleoprotein</keyword>
<dbReference type="GO" id="GO:0003735">
    <property type="term" value="F:structural constituent of ribosome"/>
    <property type="evidence" value="ECO:0007669"/>
    <property type="project" value="InterPro"/>
</dbReference>
<dbReference type="InterPro" id="IPR002906">
    <property type="entry name" value="Ribosomal_eS31"/>
</dbReference>
<dbReference type="RefSeq" id="WP_266088852.1">
    <property type="nucleotide sequence ID" value="NZ_RKLV01000017.1"/>
</dbReference>
<dbReference type="InterPro" id="IPR022845">
    <property type="entry name" value="Ribosomal_eS31_arc"/>
</dbReference>
<feature type="binding site" evidence="6">
    <location>
        <position position="38"/>
    </location>
    <ligand>
        <name>Zn(2+)</name>
        <dbReference type="ChEBI" id="CHEBI:29105"/>
    </ligand>
</feature>
<evidence type="ECO:0000256" key="6">
    <source>
        <dbReference type="HAMAP-Rule" id="MF_00777"/>
    </source>
</evidence>
<dbReference type="EMBL" id="RKLV01000017">
    <property type="protein sequence ID" value="MCX2820034.1"/>
    <property type="molecule type" value="Genomic_DNA"/>
</dbReference>
<evidence type="ECO:0000256" key="2">
    <source>
        <dbReference type="ARBA" id="ARBA00022771"/>
    </source>
</evidence>
<evidence type="ECO:0000313" key="8">
    <source>
        <dbReference type="EMBL" id="MCX2820034.1"/>
    </source>
</evidence>
<name>A0A9Q4C6W8_9EURY</name>
<dbReference type="NCBIfam" id="NF001669">
    <property type="entry name" value="PRK00432.1"/>
    <property type="match status" value="1"/>
</dbReference>
<evidence type="ECO:0000256" key="5">
    <source>
        <dbReference type="ARBA" id="ARBA00023274"/>
    </source>
</evidence>
<dbReference type="HAMAP" id="MF_00777">
    <property type="entry name" value="Ribosomal_eS31"/>
    <property type="match status" value="1"/>
</dbReference>
<sequence length="47" mass="5203">MTRGDYYDADGDGVEVTRESCPRCGDTFLAEHGDRKHCGGCGYTDRE</sequence>
<dbReference type="Proteomes" id="UP001149411">
    <property type="component" value="Unassembled WGS sequence"/>
</dbReference>
<keyword evidence="3 6" id="KW-0862">Zinc</keyword>
<feature type="binding site" evidence="6">
    <location>
        <position position="41"/>
    </location>
    <ligand>
        <name>Zn(2+)</name>
        <dbReference type="ChEBI" id="CHEBI:29105"/>
    </ligand>
</feature>
<dbReference type="SUPFAM" id="SSF57829">
    <property type="entry name" value="Zn-binding ribosomal proteins"/>
    <property type="match status" value="1"/>
</dbReference>
<gene>
    <name evidence="6" type="primary">rps27ae</name>
    <name evidence="8" type="ORF">EGH25_11815</name>
</gene>
<feature type="zinc finger region" description="C4-type" evidence="6">
    <location>
        <begin position="21"/>
        <end position="41"/>
    </location>
</feature>
<comment type="subunit">
    <text evidence="6">Part of the 30S ribosomal subunit.</text>
</comment>
<dbReference type="GO" id="GO:0005840">
    <property type="term" value="C:ribosome"/>
    <property type="evidence" value="ECO:0007669"/>
    <property type="project" value="UniProtKB-KW"/>
</dbReference>
<keyword evidence="2 6" id="KW-0863">Zinc-finger</keyword>
<dbReference type="GO" id="GO:0008270">
    <property type="term" value="F:zinc ion binding"/>
    <property type="evidence" value="ECO:0007669"/>
    <property type="project" value="UniProtKB-UniRule"/>
</dbReference>
<comment type="similarity">
    <text evidence="6">Belongs to the eukaryotic ribosomal protein eS31 family.</text>
</comment>
<dbReference type="SMART" id="SM01402">
    <property type="entry name" value="Ribosomal_S27"/>
    <property type="match status" value="1"/>
</dbReference>
<proteinExistence type="inferred from homology"/>
<dbReference type="GO" id="GO:1990904">
    <property type="term" value="C:ribonucleoprotein complex"/>
    <property type="evidence" value="ECO:0007669"/>
    <property type="project" value="UniProtKB-KW"/>
</dbReference>